<name>A0A4Y2FUH3_ARAVE</name>
<dbReference type="AlphaFoldDB" id="A0A4Y2FUH3"/>
<gene>
    <name evidence="1" type="ORF">AVEN_143444_1</name>
    <name evidence="2" type="ORF">AVEN_261347_1</name>
</gene>
<proteinExistence type="predicted"/>
<organism evidence="1 3">
    <name type="scientific">Araneus ventricosus</name>
    <name type="common">Orbweaver spider</name>
    <name type="synonym">Epeira ventricosa</name>
    <dbReference type="NCBI Taxonomy" id="182803"/>
    <lineage>
        <taxon>Eukaryota</taxon>
        <taxon>Metazoa</taxon>
        <taxon>Ecdysozoa</taxon>
        <taxon>Arthropoda</taxon>
        <taxon>Chelicerata</taxon>
        <taxon>Arachnida</taxon>
        <taxon>Araneae</taxon>
        <taxon>Araneomorphae</taxon>
        <taxon>Entelegynae</taxon>
        <taxon>Araneoidea</taxon>
        <taxon>Araneidae</taxon>
        <taxon>Araneus</taxon>
    </lineage>
</organism>
<evidence type="ECO:0000313" key="1">
    <source>
        <dbReference type="EMBL" id="GBM44038.1"/>
    </source>
</evidence>
<sequence>MARLKHYVCRVSAKVLLPHINLRTARTTASNMVSRYSKVTMRYTVRSITVPPSFKQVSVPILKTVQ</sequence>
<accession>A0A4Y2FUH3</accession>
<reference evidence="1 3" key="1">
    <citation type="journal article" date="2019" name="Sci. Rep.">
        <title>Orb-weaving spider Araneus ventricosus genome elucidates the spidroin gene catalogue.</title>
        <authorList>
            <person name="Kono N."/>
            <person name="Nakamura H."/>
            <person name="Ohtoshi R."/>
            <person name="Moran D.A.P."/>
            <person name="Shinohara A."/>
            <person name="Yoshida Y."/>
            <person name="Fujiwara M."/>
            <person name="Mori M."/>
            <person name="Tomita M."/>
            <person name="Arakawa K."/>
        </authorList>
    </citation>
    <scope>NUCLEOTIDE SEQUENCE [LARGE SCALE GENOMIC DNA]</scope>
</reference>
<dbReference type="EMBL" id="BGPR01251721">
    <property type="protein sequence ID" value="GBM44153.1"/>
    <property type="molecule type" value="Genomic_DNA"/>
</dbReference>
<feature type="non-terminal residue" evidence="1">
    <location>
        <position position="66"/>
    </location>
</feature>
<evidence type="ECO:0000313" key="2">
    <source>
        <dbReference type="EMBL" id="GBM44153.1"/>
    </source>
</evidence>
<protein>
    <submittedName>
        <fullName evidence="1">Uncharacterized protein</fullName>
    </submittedName>
</protein>
<evidence type="ECO:0000313" key="3">
    <source>
        <dbReference type="Proteomes" id="UP000499080"/>
    </source>
</evidence>
<keyword evidence="3" id="KW-1185">Reference proteome</keyword>
<dbReference type="Proteomes" id="UP000499080">
    <property type="component" value="Unassembled WGS sequence"/>
</dbReference>
<dbReference type="EMBL" id="BGPR01251681">
    <property type="protein sequence ID" value="GBM44038.1"/>
    <property type="molecule type" value="Genomic_DNA"/>
</dbReference>
<comment type="caution">
    <text evidence="1">The sequence shown here is derived from an EMBL/GenBank/DDBJ whole genome shotgun (WGS) entry which is preliminary data.</text>
</comment>